<dbReference type="FunFam" id="1.10.238.10:FF:000003">
    <property type="entry name" value="Calmodulin A"/>
    <property type="match status" value="1"/>
</dbReference>
<feature type="domain" description="EF-hand" evidence="18">
    <location>
        <begin position="620"/>
        <end position="655"/>
    </location>
</feature>
<comment type="similarity">
    <text evidence="12">Belongs to the protein kinase superfamily. Ser/Thr protein kinase family. CDPK subfamily.</text>
</comment>
<comment type="subunit">
    <text evidence="2">Monomer.</text>
</comment>
<evidence type="ECO:0000256" key="8">
    <source>
        <dbReference type="ARBA" id="ARBA00022741"/>
    </source>
</evidence>
<dbReference type="Pfam" id="PF00069">
    <property type="entry name" value="Pkinase"/>
    <property type="match status" value="1"/>
</dbReference>
<dbReference type="InterPro" id="IPR018247">
    <property type="entry name" value="EF_Hand_1_Ca_BS"/>
</dbReference>
<dbReference type="GO" id="GO:0005524">
    <property type="term" value="F:ATP binding"/>
    <property type="evidence" value="ECO:0007669"/>
    <property type="project" value="UniProtKB-UniRule"/>
</dbReference>
<dbReference type="Gene3D" id="1.10.238.10">
    <property type="entry name" value="EF-hand"/>
    <property type="match status" value="2"/>
</dbReference>
<keyword evidence="20" id="KW-1185">Reference proteome</keyword>
<dbReference type="InterPro" id="IPR050205">
    <property type="entry name" value="CDPK_Ser/Thr_kinases"/>
</dbReference>
<keyword evidence="9" id="KW-0418">Kinase</keyword>
<dbReference type="EC" id="2.7.11.1" evidence="3"/>
<evidence type="ECO:0000256" key="13">
    <source>
        <dbReference type="ARBA" id="ARBA00047899"/>
    </source>
</evidence>
<feature type="region of interest" description="Disordered" evidence="16">
    <location>
        <begin position="674"/>
        <end position="784"/>
    </location>
</feature>
<dbReference type="OrthoDB" id="431284at2759"/>
<feature type="binding site" evidence="15">
    <location>
        <position position="251"/>
    </location>
    <ligand>
        <name>ATP</name>
        <dbReference type="ChEBI" id="CHEBI:30616"/>
    </ligand>
</feature>
<feature type="domain" description="Protein kinase" evidence="17">
    <location>
        <begin position="217"/>
        <end position="474"/>
    </location>
</feature>
<dbReference type="InterPro" id="IPR017441">
    <property type="entry name" value="Protein_kinase_ATP_BS"/>
</dbReference>
<dbReference type="Gene3D" id="1.10.510.10">
    <property type="entry name" value="Transferase(Phosphotransferase) domain 1"/>
    <property type="match status" value="1"/>
</dbReference>
<evidence type="ECO:0000313" key="20">
    <source>
        <dbReference type="Proteomes" id="UP000654075"/>
    </source>
</evidence>
<evidence type="ECO:0000256" key="11">
    <source>
        <dbReference type="ARBA" id="ARBA00022840"/>
    </source>
</evidence>
<dbReference type="InterPro" id="IPR000719">
    <property type="entry name" value="Prot_kinase_dom"/>
</dbReference>
<feature type="domain" description="EF-hand" evidence="18">
    <location>
        <begin position="517"/>
        <end position="552"/>
    </location>
</feature>
<dbReference type="GO" id="GO:0005509">
    <property type="term" value="F:calcium ion binding"/>
    <property type="evidence" value="ECO:0007669"/>
    <property type="project" value="InterPro"/>
</dbReference>
<sequence>MVDAGEQEDPALADDDEGVVSDEKTQGRRASVSGGRRGSVTGGRKSVRKSVGGGRRASIPVGLDGRRRSQAALLDPALLALLREQQLEGKTTRWWTRPWKALWVFFRRCRRRAKKVRKNAGAAIGKEVADSWGKTSTSKAFASFQRTSPNDLRAQVGDKLVSLYGKFTGRDDNVDRQNKRRHRGGVRLAGKQSDNEEAGFGIKNFIIDNTGYLDDFYDIEVEIGAGGSAKVYKCIEKQTHVARAVKVMVKKSTPDFARLVQEVAVMKTLDHPNIVKLFETFEDDQHIFLVMEICTGGDVQEKLVEQGVLTEAQTSIVIRAVLGVLAYLHANHYVHRDIKPENVMYKDNRADAYVQHLRVVDFGYSCMHQVGHPLMTKVGSPYYVAPEVLAGSYDCRCDIWSCGVLAYMALVGYPPFAGLSDAETLRMVKKGDYFFHKSTWSPMSKLSRNFIRKLMQVDPDKRYTIDEALAHPWLRASGWARPELLRDATVDRLVSFCKYHRLRRSAMLAVAYHLEADEITVLRDLFRGMDLNSDGVLTSKEFQDCVVACGISPELVKEMMISVDADGSGTIDYSEFIAATLESHMYVQNYPALLRAFRSFDQDGSGGLTVDEVAEALECDCDSEMERIFEEVDTNKDGVMDFGEFYTMLGFQLVSSALEEDQKPLALDYLEIDSEDGSKSGSKGESRQSSKEPTPVIKDLKAFGSALSLESGDRTPSKAVTFGVGGDDDDAARDEGAPRSEGSDSPQPSTSRERSSFASESSTSGDQEASSDEEPSEPEPAEPP</sequence>
<dbReference type="Pfam" id="PF13499">
    <property type="entry name" value="EF-hand_7"/>
    <property type="match status" value="1"/>
</dbReference>
<accession>A0A813FM08</accession>
<evidence type="ECO:0000256" key="2">
    <source>
        <dbReference type="ARBA" id="ARBA00011245"/>
    </source>
</evidence>
<dbReference type="FunFam" id="3.30.200.20:FF:000315">
    <property type="entry name" value="Calcium-dependent protein kinase 3"/>
    <property type="match status" value="1"/>
</dbReference>
<dbReference type="GO" id="GO:0004674">
    <property type="term" value="F:protein serine/threonine kinase activity"/>
    <property type="evidence" value="ECO:0007669"/>
    <property type="project" value="UniProtKB-KW"/>
</dbReference>
<proteinExistence type="inferred from homology"/>
<keyword evidence="4" id="KW-0723">Serine/threonine-protein kinase</keyword>
<dbReference type="PROSITE" id="PS50222">
    <property type="entry name" value="EF_HAND_2"/>
    <property type="match status" value="3"/>
</dbReference>
<keyword evidence="7" id="KW-0677">Repeat</keyword>
<evidence type="ECO:0000256" key="9">
    <source>
        <dbReference type="ARBA" id="ARBA00022777"/>
    </source>
</evidence>
<dbReference type="AlphaFoldDB" id="A0A813FM08"/>
<dbReference type="CDD" id="cd00051">
    <property type="entry name" value="EFh"/>
    <property type="match status" value="2"/>
</dbReference>
<comment type="catalytic activity">
    <reaction evidence="14">
        <text>L-seryl-[protein] + ATP = O-phospho-L-seryl-[protein] + ADP + H(+)</text>
        <dbReference type="Rhea" id="RHEA:17989"/>
        <dbReference type="Rhea" id="RHEA-COMP:9863"/>
        <dbReference type="Rhea" id="RHEA-COMP:11604"/>
        <dbReference type="ChEBI" id="CHEBI:15378"/>
        <dbReference type="ChEBI" id="CHEBI:29999"/>
        <dbReference type="ChEBI" id="CHEBI:30616"/>
        <dbReference type="ChEBI" id="CHEBI:83421"/>
        <dbReference type="ChEBI" id="CHEBI:456216"/>
        <dbReference type="EC" id="2.7.11.1"/>
    </reaction>
</comment>
<organism evidence="19 20">
    <name type="scientific">Polarella glacialis</name>
    <name type="common">Dinoflagellate</name>
    <dbReference type="NCBI Taxonomy" id="89957"/>
    <lineage>
        <taxon>Eukaryota</taxon>
        <taxon>Sar</taxon>
        <taxon>Alveolata</taxon>
        <taxon>Dinophyceae</taxon>
        <taxon>Suessiales</taxon>
        <taxon>Suessiaceae</taxon>
        <taxon>Polarella</taxon>
    </lineage>
</organism>
<keyword evidence="11 15" id="KW-0067">ATP-binding</keyword>
<evidence type="ECO:0000256" key="1">
    <source>
        <dbReference type="ARBA" id="ARBA00001946"/>
    </source>
</evidence>
<evidence type="ECO:0000256" key="16">
    <source>
        <dbReference type="SAM" id="MobiDB-lite"/>
    </source>
</evidence>
<evidence type="ECO:0000256" key="5">
    <source>
        <dbReference type="ARBA" id="ARBA00022679"/>
    </source>
</evidence>
<dbReference type="PROSITE" id="PS00107">
    <property type="entry name" value="PROTEIN_KINASE_ATP"/>
    <property type="match status" value="1"/>
</dbReference>
<dbReference type="Gene3D" id="3.30.200.20">
    <property type="entry name" value="Phosphorylase Kinase, domain 1"/>
    <property type="match status" value="1"/>
</dbReference>
<evidence type="ECO:0000256" key="4">
    <source>
        <dbReference type="ARBA" id="ARBA00022527"/>
    </source>
</evidence>
<evidence type="ECO:0000259" key="18">
    <source>
        <dbReference type="PROSITE" id="PS50222"/>
    </source>
</evidence>
<reference evidence="19" key="1">
    <citation type="submission" date="2021-02" db="EMBL/GenBank/DDBJ databases">
        <authorList>
            <person name="Dougan E. K."/>
            <person name="Rhodes N."/>
            <person name="Thang M."/>
            <person name="Chan C."/>
        </authorList>
    </citation>
    <scope>NUCLEOTIDE SEQUENCE</scope>
</reference>
<evidence type="ECO:0000313" key="19">
    <source>
        <dbReference type="EMBL" id="CAE8611626.1"/>
    </source>
</evidence>
<dbReference type="PROSITE" id="PS00018">
    <property type="entry name" value="EF_HAND_1"/>
    <property type="match status" value="3"/>
</dbReference>
<feature type="compositionally biased region" description="Basic and acidic residues" evidence="16">
    <location>
        <begin position="733"/>
        <end position="742"/>
    </location>
</feature>
<feature type="region of interest" description="Disordered" evidence="16">
    <location>
        <begin position="1"/>
        <end position="62"/>
    </location>
</feature>
<dbReference type="Proteomes" id="UP000654075">
    <property type="component" value="Unassembled WGS sequence"/>
</dbReference>
<evidence type="ECO:0000256" key="15">
    <source>
        <dbReference type="PROSITE-ProRule" id="PRU10141"/>
    </source>
</evidence>
<keyword evidence="6" id="KW-0479">Metal-binding</keyword>
<dbReference type="SUPFAM" id="SSF47473">
    <property type="entry name" value="EF-hand"/>
    <property type="match status" value="1"/>
</dbReference>
<dbReference type="FunFam" id="1.10.510.10:FF:000571">
    <property type="entry name" value="Maternal embryonic leucine zipper kinase"/>
    <property type="match status" value="1"/>
</dbReference>
<keyword evidence="10" id="KW-0106">Calcium</keyword>
<keyword evidence="8 15" id="KW-0547">Nucleotide-binding</keyword>
<dbReference type="SMART" id="SM00220">
    <property type="entry name" value="S_TKc"/>
    <property type="match status" value="1"/>
</dbReference>
<evidence type="ECO:0000256" key="7">
    <source>
        <dbReference type="ARBA" id="ARBA00022737"/>
    </source>
</evidence>
<dbReference type="EMBL" id="CAJNNV010025035">
    <property type="protein sequence ID" value="CAE8611626.1"/>
    <property type="molecule type" value="Genomic_DNA"/>
</dbReference>
<keyword evidence="5" id="KW-0808">Transferase</keyword>
<feature type="compositionally biased region" description="Acidic residues" evidence="16">
    <location>
        <begin position="769"/>
        <end position="784"/>
    </location>
</feature>
<feature type="compositionally biased region" description="Acidic residues" evidence="16">
    <location>
        <begin position="1"/>
        <end position="20"/>
    </location>
</feature>
<evidence type="ECO:0000256" key="3">
    <source>
        <dbReference type="ARBA" id="ARBA00012513"/>
    </source>
</evidence>
<dbReference type="Pfam" id="PF13202">
    <property type="entry name" value="EF-hand_5"/>
    <property type="match status" value="2"/>
</dbReference>
<dbReference type="InterPro" id="IPR011009">
    <property type="entry name" value="Kinase-like_dom_sf"/>
</dbReference>
<evidence type="ECO:0000256" key="6">
    <source>
        <dbReference type="ARBA" id="ARBA00022723"/>
    </source>
</evidence>
<dbReference type="SUPFAM" id="SSF56112">
    <property type="entry name" value="Protein kinase-like (PK-like)"/>
    <property type="match status" value="1"/>
</dbReference>
<dbReference type="PROSITE" id="PS00108">
    <property type="entry name" value="PROTEIN_KINASE_ST"/>
    <property type="match status" value="1"/>
</dbReference>
<dbReference type="InterPro" id="IPR011992">
    <property type="entry name" value="EF-hand-dom_pair"/>
</dbReference>
<dbReference type="PROSITE" id="PS50011">
    <property type="entry name" value="PROTEIN_KINASE_DOM"/>
    <property type="match status" value="1"/>
</dbReference>
<dbReference type="SMART" id="SM00054">
    <property type="entry name" value="EFh"/>
    <property type="match status" value="4"/>
</dbReference>
<gene>
    <name evidence="19" type="ORF">PGLA1383_LOCUS29428</name>
</gene>
<feature type="domain" description="EF-hand" evidence="18">
    <location>
        <begin position="554"/>
        <end position="586"/>
    </location>
</feature>
<comment type="caution">
    <text evidence="19">The sequence shown here is derived from an EMBL/GenBank/DDBJ whole genome shotgun (WGS) entry which is preliminary data.</text>
</comment>
<dbReference type="InterPro" id="IPR002048">
    <property type="entry name" value="EF_hand_dom"/>
</dbReference>
<dbReference type="InterPro" id="IPR008271">
    <property type="entry name" value="Ser/Thr_kinase_AS"/>
</dbReference>
<comment type="cofactor">
    <cofactor evidence="1">
        <name>Mg(2+)</name>
        <dbReference type="ChEBI" id="CHEBI:18420"/>
    </cofactor>
</comment>
<name>A0A813FM08_POLGL</name>
<dbReference type="PANTHER" id="PTHR24349">
    <property type="entry name" value="SERINE/THREONINE-PROTEIN KINASE"/>
    <property type="match status" value="1"/>
</dbReference>
<evidence type="ECO:0000256" key="14">
    <source>
        <dbReference type="ARBA" id="ARBA00048679"/>
    </source>
</evidence>
<protein>
    <recommendedName>
        <fullName evidence="3">non-specific serine/threonine protein kinase</fullName>
        <ecNumber evidence="3">2.7.11.1</ecNumber>
    </recommendedName>
</protein>
<dbReference type="CDD" id="cd05117">
    <property type="entry name" value="STKc_CAMK"/>
    <property type="match status" value="1"/>
</dbReference>
<evidence type="ECO:0000256" key="12">
    <source>
        <dbReference type="ARBA" id="ARBA00024334"/>
    </source>
</evidence>
<evidence type="ECO:0000259" key="17">
    <source>
        <dbReference type="PROSITE" id="PS50011"/>
    </source>
</evidence>
<feature type="compositionally biased region" description="Basic and acidic residues" evidence="16">
    <location>
        <begin position="676"/>
        <end position="690"/>
    </location>
</feature>
<comment type="catalytic activity">
    <reaction evidence="13">
        <text>L-threonyl-[protein] + ATP = O-phospho-L-threonyl-[protein] + ADP + H(+)</text>
        <dbReference type="Rhea" id="RHEA:46608"/>
        <dbReference type="Rhea" id="RHEA-COMP:11060"/>
        <dbReference type="Rhea" id="RHEA-COMP:11605"/>
        <dbReference type="ChEBI" id="CHEBI:15378"/>
        <dbReference type="ChEBI" id="CHEBI:30013"/>
        <dbReference type="ChEBI" id="CHEBI:30616"/>
        <dbReference type="ChEBI" id="CHEBI:61977"/>
        <dbReference type="ChEBI" id="CHEBI:456216"/>
        <dbReference type="EC" id="2.7.11.1"/>
    </reaction>
</comment>
<evidence type="ECO:0000256" key="10">
    <source>
        <dbReference type="ARBA" id="ARBA00022837"/>
    </source>
</evidence>